<sequence length="116" mass="13171">MQYIDPSEPHRTVSKQDIRRKGYSREYVVSSPALNAANPTSTSPSADINDTRDDSEEDAAVNLAQTISDTRRWTWLGRKGYWWIAFAMHWFKTASADLAVNGAKGREVAKWTNKNH</sequence>
<accession>A0ACC3DVN3</accession>
<keyword evidence="2" id="KW-1185">Reference proteome</keyword>
<reference evidence="1" key="1">
    <citation type="submission" date="2024-09" db="EMBL/GenBank/DDBJ databases">
        <title>Black Yeasts Isolated from many extreme environments.</title>
        <authorList>
            <person name="Coleine C."/>
            <person name="Stajich J.E."/>
            <person name="Selbmann L."/>
        </authorList>
    </citation>
    <scope>NUCLEOTIDE SEQUENCE</scope>
    <source>
        <strain evidence="1">CCFEE 5737</strain>
    </source>
</reference>
<protein>
    <submittedName>
        <fullName evidence="1">Uncharacterized protein</fullName>
    </submittedName>
</protein>
<evidence type="ECO:0000313" key="2">
    <source>
        <dbReference type="Proteomes" id="UP001186974"/>
    </source>
</evidence>
<dbReference type="Proteomes" id="UP001186974">
    <property type="component" value="Unassembled WGS sequence"/>
</dbReference>
<gene>
    <name evidence="1" type="ORF">LTS18_012410</name>
</gene>
<comment type="caution">
    <text evidence="1">The sequence shown here is derived from an EMBL/GenBank/DDBJ whole genome shotgun (WGS) entry which is preliminary data.</text>
</comment>
<evidence type="ECO:0000313" key="1">
    <source>
        <dbReference type="EMBL" id="KAK3080863.1"/>
    </source>
</evidence>
<name>A0ACC3DVN3_9PEZI</name>
<dbReference type="EMBL" id="JAWDJW010000371">
    <property type="protein sequence ID" value="KAK3080863.1"/>
    <property type="molecule type" value="Genomic_DNA"/>
</dbReference>
<proteinExistence type="predicted"/>
<organism evidence="1 2">
    <name type="scientific">Coniosporium uncinatum</name>
    <dbReference type="NCBI Taxonomy" id="93489"/>
    <lineage>
        <taxon>Eukaryota</taxon>
        <taxon>Fungi</taxon>
        <taxon>Dikarya</taxon>
        <taxon>Ascomycota</taxon>
        <taxon>Pezizomycotina</taxon>
        <taxon>Dothideomycetes</taxon>
        <taxon>Dothideomycetes incertae sedis</taxon>
        <taxon>Coniosporium</taxon>
    </lineage>
</organism>